<dbReference type="OrthoDB" id="3690352at2759"/>
<evidence type="ECO:0000313" key="1">
    <source>
        <dbReference type="EMBL" id="EMD89190.1"/>
    </source>
</evidence>
<dbReference type="EMBL" id="KB445579">
    <property type="protein sequence ID" value="EMD89190.1"/>
    <property type="molecule type" value="Genomic_DNA"/>
</dbReference>
<dbReference type="Proteomes" id="UP000016936">
    <property type="component" value="Unassembled WGS sequence"/>
</dbReference>
<organism evidence="1 2">
    <name type="scientific">Cochliobolus heterostrophus (strain C5 / ATCC 48332 / race O)</name>
    <name type="common">Southern corn leaf blight fungus</name>
    <name type="synonym">Bipolaris maydis</name>
    <dbReference type="NCBI Taxonomy" id="701091"/>
    <lineage>
        <taxon>Eukaryota</taxon>
        <taxon>Fungi</taxon>
        <taxon>Dikarya</taxon>
        <taxon>Ascomycota</taxon>
        <taxon>Pezizomycotina</taxon>
        <taxon>Dothideomycetes</taxon>
        <taxon>Pleosporomycetidae</taxon>
        <taxon>Pleosporales</taxon>
        <taxon>Pleosporineae</taxon>
        <taxon>Pleosporaceae</taxon>
        <taxon>Bipolaris</taxon>
    </lineage>
</organism>
<accession>M2SUZ8</accession>
<protein>
    <submittedName>
        <fullName evidence="1">Uncharacterized protein</fullName>
    </submittedName>
</protein>
<proteinExistence type="predicted"/>
<gene>
    <name evidence="1" type="ORF">COCHEDRAFT_1196116</name>
</gene>
<reference evidence="2" key="2">
    <citation type="journal article" date="2013" name="PLoS Genet.">
        <title>Comparative genome structure, secondary metabolite, and effector coding capacity across Cochliobolus pathogens.</title>
        <authorList>
            <person name="Condon B.J."/>
            <person name="Leng Y."/>
            <person name="Wu D."/>
            <person name="Bushley K.E."/>
            <person name="Ohm R.A."/>
            <person name="Otillar R."/>
            <person name="Martin J."/>
            <person name="Schackwitz W."/>
            <person name="Grimwood J."/>
            <person name="MohdZainudin N."/>
            <person name="Xue C."/>
            <person name="Wang R."/>
            <person name="Manning V.A."/>
            <person name="Dhillon B."/>
            <person name="Tu Z.J."/>
            <person name="Steffenson B.J."/>
            <person name="Salamov A."/>
            <person name="Sun H."/>
            <person name="Lowry S."/>
            <person name="LaButti K."/>
            <person name="Han J."/>
            <person name="Copeland A."/>
            <person name="Lindquist E."/>
            <person name="Barry K."/>
            <person name="Schmutz J."/>
            <person name="Baker S.E."/>
            <person name="Ciuffetti L.M."/>
            <person name="Grigoriev I.V."/>
            <person name="Zhong S."/>
            <person name="Turgeon B.G."/>
        </authorList>
    </citation>
    <scope>NUCLEOTIDE SEQUENCE [LARGE SCALE GENOMIC DNA]</scope>
    <source>
        <strain evidence="2">C5 / ATCC 48332 / race O</strain>
    </source>
</reference>
<keyword evidence="2" id="KW-1185">Reference proteome</keyword>
<dbReference type="HOGENOM" id="CLU_1758629_0_0_1"/>
<sequence>MRRLASATACDSLRSSHALLTPLGARSTLLVPPWQPVHPLHPSPSTHTPLCPSNTNASAYLDCQPLDCRLEILLAICLVTPSEAFAGLWPALGDTRPPLPTPSKAAVAPDTLVTTPSKLDLSYHAIGAFCPSLPCDASPYLSQQIHPQ</sequence>
<reference evidence="1 2" key="1">
    <citation type="journal article" date="2012" name="PLoS Pathog.">
        <title>Diverse lifestyles and strategies of plant pathogenesis encoded in the genomes of eighteen Dothideomycetes fungi.</title>
        <authorList>
            <person name="Ohm R.A."/>
            <person name="Feau N."/>
            <person name="Henrissat B."/>
            <person name="Schoch C.L."/>
            <person name="Horwitz B.A."/>
            <person name="Barry K.W."/>
            <person name="Condon B.J."/>
            <person name="Copeland A.C."/>
            <person name="Dhillon B."/>
            <person name="Glaser F."/>
            <person name="Hesse C.N."/>
            <person name="Kosti I."/>
            <person name="LaButti K."/>
            <person name="Lindquist E.A."/>
            <person name="Lucas S."/>
            <person name="Salamov A.A."/>
            <person name="Bradshaw R.E."/>
            <person name="Ciuffetti L."/>
            <person name="Hamelin R.C."/>
            <person name="Kema G.H.J."/>
            <person name="Lawrence C."/>
            <person name="Scott J.A."/>
            <person name="Spatafora J.W."/>
            <person name="Turgeon B.G."/>
            <person name="de Wit P.J.G.M."/>
            <person name="Zhong S."/>
            <person name="Goodwin S.B."/>
            <person name="Grigoriev I.V."/>
        </authorList>
    </citation>
    <scope>NUCLEOTIDE SEQUENCE [LARGE SCALE GENOMIC DNA]</scope>
    <source>
        <strain evidence="2">C5 / ATCC 48332 / race O</strain>
    </source>
</reference>
<dbReference type="AlphaFoldDB" id="M2SUZ8"/>
<name>M2SUZ8_COCH5</name>
<evidence type="ECO:0000313" key="2">
    <source>
        <dbReference type="Proteomes" id="UP000016936"/>
    </source>
</evidence>